<dbReference type="Gene3D" id="3.30.160.60">
    <property type="entry name" value="Classic Zinc Finger"/>
    <property type="match status" value="1"/>
</dbReference>
<dbReference type="AlphaFoldDB" id="A0A9P6UI26"/>
<dbReference type="EMBL" id="JAAAIN010001659">
    <property type="protein sequence ID" value="KAG0301205.1"/>
    <property type="molecule type" value="Genomic_DNA"/>
</dbReference>
<feature type="compositionally biased region" description="Low complexity" evidence="1">
    <location>
        <begin position="507"/>
        <end position="556"/>
    </location>
</feature>
<feature type="compositionally biased region" description="Polar residues" evidence="1">
    <location>
        <begin position="453"/>
        <end position="474"/>
    </location>
</feature>
<sequence>MNINPFSLEGYLYTPLSNADILDNLSSWPSFDGTGGLDGPPLPGNKHQLQQQQQGAFRLLAKNKHGHQVHPFNTIYTADSLSPPFNPTICSANSSANSSPPRSDYASSTGTFANFDSCYVNDIHDPNDNKDIQGSFDFNDLLLNHSATSSKINNSNDIESTKKNDMEFLTTTYITKSAAALNVSNISPLSIHPCLTMSRSSSFTSAVSYIDPSLLTQKNSNSNNEATTSGCLAELPFSAPQARCLSTLSNGGLESEDDSYATMRTMFENSLRMGSPVFGSYSPEQFESQPPPPPISPFSVAIAAAAPAISPLTSQDIYMADGSVIRFDGTTFRPVPTTDSTTTTTTIMNNGQISLGLMGTVDPTLSSPPSKITNPYPQTVAAGSTDVTPVCYDTSSWDSFSHSHTHTHHQRVPMMNDSFKTYNKSPYHRHLPLKSAATTADSATFAAALLTPQSSGRRGSADSVFSTASGYSSRRSNRLVMGSHSRHDSGTSIKDFDERNHHHKRYSAASPSSLSSSSPPMSSPLSTLTSEPSSTGSPSTPLSSPSSSSSAAASPTKYRKDKNGDFQCPYAGCDYRYNLKREFNRHRNVHVFAGKDKYRCMNCGSGLCRLDSVKRHMEAKGKAECLRKGFYEEFHESGQYSLIRKCKATWYEAAAVARATSAASLTSKDKKI</sequence>
<feature type="region of interest" description="Disordered" evidence="1">
    <location>
        <begin position="453"/>
        <end position="559"/>
    </location>
</feature>
<accession>A0A9P6UI26</accession>
<dbReference type="Proteomes" id="UP000823405">
    <property type="component" value="Unassembled WGS sequence"/>
</dbReference>
<dbReference type="SMART" id="SM00355">
    <property type="entry name" value="ZnF_C2H2"/>
    <property type="match status" value="2"/>
</dbReference>
<organism evidence="3 4">
    <name type="scientific">Linnemannia gamsii</name>
    <dbReference type="NCBI Taxonomy" id="64522"/>
    <lineage>
        <taxon>Eukaryota</taxon>
        <taxon>Fungi</taxon>
        <taxon>Fungi incertae sedis</taxon>
        <taxon>Mucoromycota</taxon>
        <taxon>Mortierellomycotina</taxon>
        <taxon>Mortierellomycetes</taxon>
        <taxon>Mortierellales</taxon>
        <taxon>Mortierellaceae</taxon>
        <taxon>Linnemannia</taxon>
    </lineage>
</organism>
<reference evidence="3" key="1">
    <citation type="journal article" date="2020" name="Fungal Divers.">
        <title>Resolving the Mortierellaceae phylogeny through synthesis of multi-gene phylogenetics and phylogenomics.</title>
        <authorList>
            <person name="Vandepol N."/>
            <person name="Liber J."/>
            <person name="Desiro A."/>
            <person name="Na H."/>
            <person name="Kennedy M."/>
            <person name="Barry K."/>
            <person name="Grigoriev I.V."/>
            <person name="Miller A.N."/>
            <person name="O'Donnell K."/>
            <person name="Stajich J.E."/>
            <person name="Bonito G."/>
        </authorList>
    </citation>
    <scope>NUCLEOTIDE SEQUENCE</scope>
    <source>
        <strain evidence="3">NVP60</strain>
    </source>
</reference>
<name>A0A9P6UI26_9FUNG</name>
<feature type="region of interest" description="Disordered" evidence="1">
    <location>
        <begin position="32"/>
        <end position="51"/>
    </location>
</feature>
<dbReference type="InterPro" id="IPR013087">
    <property type="entry name" value="Znf_C2H2_type"/>
</dbReference>
<evidence type="ECO:0000313" key="3">
    <source>
        <dbReference type="EMBL" id="KAG0301205.1"/>
    </source>
</evidence>
<dbReference type="OrthoDB" id="2421134at2759"/>
<comment type="caution">
    <text evidence="3">The sequence shown here is derived from an EMBL/GenBank/DDBJ whole genome shotgun (WGS) entry which is preliminary data.</text>
</comment>
<protein>
    <recommendedName>
        <fullName evidence="2">C2H2-type domain-containing protein</fullName>
    </recommendedName>
</protein>
<proteinExistence type="predicted"/>
<keyword evidence="4" id="KW-1185">Reference proteome</keyword>
<evidence type="ECO:0000313" key="4">
    <source>
        <dbReference type="Proteomes" id="UP000823405"/>
    </source>
</evidence>
<feature type="compositionally biased region" description="Basic and acidic residues" evidence="1">
    <location>
        <begin position="485"/>
        <end position="500"/>
    </location>
</feature>
<dbReference type="PROSITE" id="PS00028">
    <property type="entry name" value="ZINC_FINGER_C2H2_1"/>
    <property type="match status" value="1"/>
</dbReference>
<evidence type="ECO:0000259" key="2">
    <source>
        <dbReference type="PROSITE" id="PS00028"/>
    </source>
</evidence>
<evidence type="ECO:0000256" key="1">
    <source>
        <dbReference type="SAM" id="MobiDB-lite"/>
    </source>
</evidence>
<gene>
    <name evidence="3" type="ORF">BGZ97_002878</name>
</gene>
<feature type="domain" description="C2H2-type" evidence="2">
    <location>
        <begin position="568"/>
        <end position="590"/>
    </location>
</feature>